<feature type="chain" id="PRO_5005537569" evidence="1">
    <location>
        <begin position="22"/>
        <end position="804"/>
    </location>
</feature>
<evidence type="ECO:0000256" key="1">
    <source>
        <dbReference type="SAM" id="SignalP"/>
    </source>
</evidence>
<protein>
    <submittedName>
        <fullName evidence="2">Uncharacterized protein</fullName>
    </submittedName>
</protein>
<dbReference type="SUPFAM" id="SSF52047">
    <property type="entry name" value="RNI-like"/>
    <property type="match status" value="1"/>
</dbReference>
<accession>A0A0L0DME3</accession>
<dbReference type="RefSeq" id="XP_013754658.1">
    <property type="nucleotide sequence ID" value="XM_013899204.1"/>
</dbReference>
<gene>
    <name evidence="2" type="ORF">AMSG_09267</name>
</gene>
<keyword evidence="1" id="KW-0732">Signal</keyword>
<dbReference type="Proteomes" id="UP000054408">
    <property type="component" value="Unassembled WGS sequence"/>
</dbReference>
<sequence length="804" mass="83426">MGNKTLFQLLIFLRHPYAISTETVASVALPPLTYSANGYRAVTRLGGRSVSWWAVDAVLTAHAPVIVYAAYLYSDDFVVLDELHLPLLHADAPACYAYDALALVPSPACSSPNALRTAAVAAAPPHASPLAWETIHADDGSWRLVCACPNHGAGWYRVRSGHTDDVVVSIAPPALALLSLDPDESVPDDVHLHAYALMATGLVARVELVYRNTPVVVSVPHLAPDGALRVVLHNASTWRNLANAEAALPYARLSAKLALEIPLFNLPLRSHDFVDWCHRPKRPACLPSLAHLAAAAAVPNLASFPDAQLAAAPLEVRAVLLDHAVQFMAELGAAFGPLVLSPRALLAVLVSLAPPNQFSLAYWAWLPAAIPRAQILHTYLFDVLGIGMPNRPASLKVLSLAGGEPVVPRDDSAIAAGDAAWAYPLGESSELADVMPSGVSPFSGASSCALSLDDVVSQAMAVSDLCSPLATLGLVSLDLSHCTDVSGATLAAVVGEVVCGGVLRSLAIAGCVHLSLDELAALLDAASTAELTSLDVSALSPELQATACTTVCRSMTSLQQLALREYTALPPGAAADLGAAFDTVSGFDLNISGSSSLNLLDLGSPVPWGVVRASGTAPIDLADLLDVLSAATVISVSVSGCARALSAPRPAPLTDLDLCSCYHELMSEMEGEVMLDALIPLLTSSLLSLHLPSWAPVDDAFLAALSESATSLAAGAAVAEWMDRAHALASVCLHGLKGDDQGGALAEVLDAVRGFDADRASVGRALESVVLRVGSADDVVLPPDALGGTEVDGLDAVRCVVIRV</sequence>
<dbReference type="GeneID" id="25567765"/>
<reference evidence="2 3" key="1">
    <citation type="submission" date="2010-05" db="EMBL/GenBank/DDBJ databases">
        <title>The Genome Sequence of Thecamonas trahens ATCC 50062.</title>
        <authorList>
            <consortium name="The Broad Institute Genome Sequencing Platform"/>
            <person name="Russ C."/>
            <person name="Cuomo C."/>
            <person name="Shea T."/>
            <person name="Young S.K."/>
            <person name="Zeng Q."/>
            <person name="Koehrsen M."/>
            <person name="Haas B."/>
            <person name="Borodovsky M."/>
            <person name="Guigo R."/>
            <person name="Alvarado L."/>
            <person name="Berlin A."/>
            <person name="Bochicchio J."/>
            <person name="Borenstein D."/>
            <person name="Chapman S."/>
            <person name="Chen Z."/>
            <person name="Freedman E."/>
            <person name="Gellesch M."/>
            <person name="Goldberg J."/>
            <person name="Griggs A."/>
            <person name="Gujja S."/>
            <person name="Heilman E."/>
            <person name="Heiman D."/>
            <person name="Hepburn T."/>
            <person name="Howarth C."/>
            <person name="Jen D."/>
            <person name="Larson L."/>
            <person name="Mehta T."/>
            <person name="Park D."/>
            <person name="Pearson M."/>
            <person name="Roberts A."/>
            <person name="Saif S."/>
            <person name="Shenoy N."/>
            <person name="Sisk P."/>
            <person name="Stolte C."/>
            <person name="Sykes S."/>
            <person name="Thomson T."/>
            <person name="Walk T."/>
            <person name="White J."/>
            <person name="Yandava C."/>
            <person name="Burger G."/>
            <person name="Gray M.W."/>
            <person name="Holland P.W.H."/>
            <person name="King N."/>
            <person name="Lang F.B.F."/>
            <person name="Roger A.J."/>
            <person name="Ruiz-Trillo I."/>
            <person name="Lander E."/>
            <person name="Nusbaum C."/>
        </authorList>
    </citation>
    <scope>NUCLEOTIDE SEQUENCE [LARGE SCALE GENOMIC DNA]</scope>
    <source>
        <strain evidence="2 3">ATCC 50062</strain>
    </source>
</reference>
<keyword evidence="3" id="KW-1185">Reference proteome</keyword>
<organism evidence="2 3">
    <name type="scientific">Thecamonas trahens ATCC 50062</name>
    <dbReference type="NCBI Taxonomy" id="461836"/>
    <lineage>
        <taxon>Eukaryota</taxon>
        <taxon>Apusozoa</taxon>
        <taxon>Apusomonadida</taxon>
        <taxon>Apusomonadidae</taxon>
        <taxon>Thecamonas</taxon>
    </lineage>
</organism>
<dbReference type="InterPro" id="IPR032675">
    <property type="entry name" value="LRR_dom_sf"/>
</dbReference>
<dbReference type="AlphaFoldDB" id="A0A0L0DME3"/>
<evidence type="ECO:0000313" key="3">
    <source>
        <dbReference type="Proteomes" id="UP000054408"/>
    </source>
</evidence>
<proteinExistence type="predicted"/>
<feature type="signal peptide" evidence="1">
    <location>
        <begin position="1"/>
        <end position="21"/>
    </location>
</feature>
<dbReference type="Gene3D" id="3.80.10.10">
    <property type="entry name" value="Ribonuclease Inhibitor"/>
    <property type="match status" value="1"/>
</dbReference>
<dbReference type="EMBL" id="GL349479">
    <property type="protein sequence ID" value="KNC53186.1"/>
    <property type="molecule type" value="Genomic_DNA"/>
</dbReference>
<evidence type="ECO:0000313" key="2">
    <source>
        <dbReference type="EMBL" id="KNC53186.1"/>
    </source>
</evidence>
<name>A0A0L0DME3_THETB</name>